<evidence type="ECO:0000256" key="1">
    <source>
        <dbReference type="SAM" id="Phobius"/>
    </source>
</evidence>
<organism evidence="4 5">
    <name type="scientific">Clostridium fungisolvens</name>
    <dbReference type="NCBI Taxonomy" id="1604897"/>
    <lineage>
        <taxon>Bacteria</taxon>
        <taxon>Bacillati</taxon>
        <taxon>Bacillota</taxon>
        <taxon>Clostridia</taxon>
        <taxon>Eubacteriales</taxon>
        <taxon>Clostridiaceae</taxon>
        <taxon>Clostridium</taxon>
    </lineage>
</organism>
<accession>A0A6V8SBZ9</accession>
<reference evidence="4 5" key="1">
    <citation type="submission" date="2020-07" db="EMBL/GenBank/DDBJ databases">
        <title>A new beta-1,3-glucan-decomposing anaerobic bacterium isolated from anoxic soil subjected to biological soil disinfestation.</title>
        <authorList>
            <person name="Ueki A."/>
            <person name="Tonouchi A."/>
        </authorList>
    </citation>
    <scope>NUCLEOTIDE SEQUENCE [LARGE SCALE GENOMIC DNA]</scope>
    <source>
        <strain evidence="4 5">TW1</strain>
    </source>
</reference>
<keyword evidence="1" id="KW-1133">Transmembrane helix</keyword>
<evidence type="ECO:0000313" key="4">
    <source>
        <dbReference type="EMBL" id="GFP74580.1"/>
    </source>
</evidence>
<evidence type="ECO:0008006" key="6">
    <source>
        <dbReference type="Google" id="ProtNLM"/>
    </source>
</evidence>
<gene>
    <name evidence="4" type="ORF">bsdtw1_00635</name>
</gene>
<dbReference type="InterPro" id="IPR040680">
    <property type="entry name" value="DUF5643"/>
</dbReference>
<feature type="domain" description="DUF5643" evidence="3">
    <location>
        <begin position="239"/>
        <end position="369"/>
    </location>
</feature>
<comment type="caution">
    <text evidence="4">The sequence shown here is derived from an EMBL/GenBank/DDBJ whole genome shotgun (WGS) entry which is preliminary data.</text>
</comment>
<dbReference type="Pfam" id="PF13786">
    <property type="entry name" value="DUF4179"/>
    <property type="match status" value="1"/>
</dbReference>
<dbReference type="AlphaFoldDB" id="A0A6V8SBZ9"/>
<dbReference type="RefSeq" id="WP_183276130.1">
    <property type="nucleotide sequence ID" value="NZ_BLZR01000001.1"/>
</dbReference>
<keyword evidence="1" id="KW-0472">Membrane</keyword>
<evidence type="ECO:0000313" key="5">
    <source>
        <dbReference type="Proteomes" id="UP000580568"/>
    </source>
</evidence>
<dbReference type="Pfam" id="PF18705">
    <property type="entry name" value="DUF5643"/>
    <property type="match status" value="1"/>
</dbReference>
<keyword evidence="5" id="KW-1185">Reference proteome</keyword>
<evidence type="ECO:0000259" key="3">
    <source>
        <dbReference type="Pfam" id="PF18705"/>
    </source>
</evidence>
<dbReference type="EMBL" id="BLZR01000001">
    <property type="protein sequence ID" value="GFP74580.1"/>
    <property type="molecule type" value="Genomic_DNA"/>
</dbReference>
<evidence type="ECO:0000259" key="2">
    <source>
        <dbReference type="Pfam" id="PF13786"/>
    </source>
</evidence>
<sequence length="505" mass="58677">MEEKLFNRIMEKEMSKEEELKIPDSINIKLGKAYEIIKTDEADNEKKRKTNKRKKAIIAASLAFLVLTTVVVTPALADNIPPLKELSKHLKNMYFFNDNYITNATEINMSKTYDGIEVALQGVIYDESSLKFIYTVTSDKKLQWGVQIRKNSLKINGKEILENTYSNRINADETKISKQDDKLEKYAVITSYDISDLKLDDVVNIDWSLNEIHTQNYKFAEGNWDFNFKISKELLKANSKIIDINYKTDIDGYKFNIDKVIFTPVETKILASYDQKFDEDYSEAIKLSSKGLKSDIDKFRQINGEFNFWNMYICDDNGNAFEQTSGLGHDGKIVATFTPSKEIPKKLIFTPINEKLNSIRVPKDNQYKALNELKAPFEYNDGKDMSFIINSMKRDNNKLKINVTFKGDFIERRALEPFVIVPKNIKAIQVDVNGEKFINSDEFMVASNKTRKVSSWDYYKKANNINNTLDYEFELKDNEDYNIVFEKYEDNIFMKDQQLVIDLNK</sequence>
<name>A0A6V8SBZ9_9CLOT</name>
<proteinExistence type="predicted"/>
<dbReference type="Gene3D" id="2.60.40.1630">
    <property type="entry name" value="bacillus anthracis domain"/>
    <property type="match status" value="1"/>
</dbReference>
<keyword evidence="1" id="KW-0812">Transmembrane</keyword>
<dbReference type="InterPro" id="IPR025436">
    <property type="entry name" value="DUF4179"/>
</dbReference>
<dbReference type="Proteomes" id="UP000580568">
    <property type="component" value="Unassembled WGS sequence"/>
</dbReference>
<protein>
    <recommendedName>
        <fullName evidence="6">DUF4179 domain-containing protein</fullName>
    </recommendedName>
</protein>
<feature type="domain" description="DUF4179" evidence="2">
    <location>
        <begin position="48"/>
        <end position="137"/>
    </location>
</feature>
<feature type="transmembrane region" description="Helical" evidence="1">
    <location>
        <begin position="56"/>
        <end position="77"/>
    </location>
</feature>